<dbReference type="InParanoid" id="W2RSQ1"/>
<feature type="domain" description="DUF7730" evidence="1">
    <location>
        <begin position="24"/>
        <end position="192"/>
    </location>
</feature>
<organism evidence="2 3">
    <name type="scientific">Cyphellophora europaea (strain CBS 101466)</name>
    <name type="common">Phialophora europaea</name>
    <dbReference type="NCBI Taxonomy" id="1220924"/>
    <lineage>
        <taxon>Eukaryota</taxon>
        <taxon>Fungi</taxon>
        <taxon>Dikarya</taxon>
        <taxon>Ascomycota</taxon>
        <taxon>Pezizomycotina</taxon>
        <taxon>Eurotiomycetes</taxon>
        <taxon>Chaetothyriomycetidae</taxon>
        <taxon>Chaetothyriales</taxon>
        <taxon>Cyphellophoraceae</taxon>
        <taxon>Cyphellophora</taxon>
    </lineage>
</organism>
<protein>
    <recommendedName>
        <fullName evidence="1">DUF7730 domain-containing protein</fullName>
    </recommendedName>
</protein>
<accession>W2RSQ1</accession>
<name>W2RSQ1_CYPE1</name>
<dbReference type="GeneID" id="19974131"/>
<sequence>MPSVQTLHEATSSHFYDVWATFPFLELPGEIRNKIYDLTIPRSHVLVIGSHPQREFQASQKHDLDPIRKIPRYRLSGHVLSLDTTDADPLGFLRTCRLINQEAVPVFYSKTTICFNNIKTIHKFLNIAPASGLQSVSKISLTISSYGEPRLTRDTKWKNKQDKRWEDTCARLARNMTNLRCLELDLRLATWPTQLSVNADWTTPLMKLKGDGLHSVHLTLRHYRFNQTRLGMAARQAADRMMTAEGREERDLDEALQAVREFEIKQAHKESLPIRARKVLVINDEDGAKAKFNKAEAKQVNNECHKASSKTYYRTKGLAGFHRVELSMVGVAWVGP</sequence>
<dbReference type="OrthoDB" id="4757095at2759"/>
<dbReference type="RefSeq" id="XP_008719343.1">
    <property type="nucleotide sequence ID" value="XM_008721121.1"/>
</dbReference>
<dbReference type="InterPro" id="IPR056632">
    <property type="entry name" value="DUF7730"/>
</dbReference>
<dbReference type="HOGENOM" id="CLU_794538_0_0_1"/>
<keyword evidence="3" id="KW-1185">Reference proteome</keyword>
<dbReference type="VEuPathDB" id="FungiDB:HMPREF1541_06792"/>
<dbReference type="EMBL" id="KB822722">
    <property type="protein sequence ID" value="ETN38754.1"/>
    <property type="molecule type" value="Genomic_DNA"/>
</dbReference>
<dbReference type="Proteomes" id="UP000030752">
    <property type="component" value="Unassembled WGS sequence"/>
</dbReference>
<reference evidence="2 3" key="1">
    <citation type="submission" date="2013-03" db="EMBL/GenBank/DDBJ databases">
        <title>The Genome Sequence of Phialophora europaea CBS 101466.</title>
        <authorList>
            <consortium name="The Broad Institute Genomics Platform"/>
            <person name="Cuomo C."/>
            <person name="de Hoog S."/>
            <person name="Gorbushina A."/>
            <person name="Walker B."/>
            <person name="Young S.K."/>
            <person name="Zeng Q."/>
            <person name="Gargeya S."/>
            <person name="Fitzgerald M."/>
            <person name="Haas B."/>
            <person name="Abouelleil A."/>
            <person name="Allen A.W."/>
            <person name="Alvarado L."/>
            <person name="Arachchi H.M."/>
            <person name="Berlin A.M."/>
            <person name="Chapman S.B."/>
            <person name="Gainer-Dewar J."/>
            <person name="Goldberg J."/>
            <person name="Griggs A."/>
            <person name="Gujja S."/>
            <person name="Hansen M."/>
            <person name="Howarth C."/>
            <person name="Imamovic A."/>
            <person name="Ireland A."/>
            <person name="Larimer J."/>
            <person name="McCowan C."/>
            <person name="Murphy C."/>
            <person name="Pearson M."/>
            <person name="Poon T.W."/>
            <person name="Priest M."/>
            <person name="Roberts A."/>
            <person name="Saif S."/>
            <person name="Shea T."/>
            <person name="Sisk P."/>
            <person name="Sykes S."/>
            <person name="Wortman J."/>
            <person name="Nusbaum C."/>
            <person name="Birren B."/>
        </authorList>
    </citation>
    <scope>NUCLEOTIDE SEQUENCE [LARGE SCALE GENOMIC DNA]</scope>
    <source>
        <strain evidence="2 3">CBS 101466</strain>
    </source>
</reference>
<dbReference type="STRING" id="1220924.W2RSQ1"/>
<evidence type="ECO:0000259" key="1">
    <source>
        <dbReference type="Pfam" id="PF24864"/>
    </source>
</evidence>
<dbReference type="Pfam" id="PF24864">
    <property type="entry name" value="DUF7730"/>
    <property type="match status" value="1"/>
</dbReference>
<proteinExistence type="predicted"/>
<evidence type="ECO:0000313" key="3">
    <source>
        <dbReference type="Proteomes" id="UP000030752"/>
    </source>
</evidence>
<dbReference type="eggNOG" id="ENOG502SRIX">
    <property type="taxonomic scope" value="Eukaryota"/>
</dbReference>
<gene>
    <name evidence="2" type="ORF">HMPREF1541_06792</name>
</gene>
<dbReference type="PANTHER" id="PTHR38790">
    <property type="entry name" value="2EXR DOMAIN-CONTAINING PROTEIN-RELATED"/>
    <property type="match status" value="1"/>
</dbReference>
<dbReference type="AlphaFoldDB" id="W2RSQ1"/>
<evidence type="ECO:0000313" key="2">
    <source>
        <dbReference type="EMBL" id="ETN38754.1"/>
    </source>
</evidence>